<sequence length="93" mass="10178">KGYKAPSPKDLSGKLLKGAVADATTILEDQKKQWQKYGCTILSDGWTDGRNCTLINFLAASNGEMVFLKSIDTSNIVKNAENLSVMLEKIVLE</sequence>
<dbReference type="Proteomes" id="UP000824469">
    <property type="component" value="Unassembled WGS sequence"/>
</dbReference>
<comment type="caution">
    <text evidence="2">The sequence shown here is derived from an EMBL/GenBank/DDBJ whole genome shotgun (WGS) entry which is preliminary data.</text>
</comment>
<gene>
    <name evidence="2" type="ORF">KI387_000335</name>
</gene>
<evidence type="ECO:0000259" key="1">
    <source>
        <dbReference type="Pfam" id="PF04937"/>
    </source>
</evidence>
<protein>
    <recommendedName>
        <fullName evidence="1">DUF659 domain-containing protein</fullName>
    </recommendedName>
</protein>
<evidence type="ECO:0000313" key="2">
    <source>
        <dbReference type="EMBL" id="KAH9328227.1"/>
    </source>
</evidence>
<dbReference type="OMA" id="NCTLINF"/>
<feature type="non-terminal residue" evidence="2">
    <location>
        <position position="93"/>
    </location>
</feature>
<feature type="non-terminal residue" evidence="2">
    <location>
        <position position="1"/>
    </location>
</feature>
<accession>A0AA38GSE0</accession>
<dbReference type="AlphaFoldDB" id="A0AA38GSE0"/>
<feature type="domain" description="DUF659" evidence="1">
    <location>
        <begin position="6"/>
        <end position="92"/>
    </location>
</feature>
<dbReference type="PANTHER" id="PTHR32166">
    <property type="entry name" value="OSJNBA0013A04.12 PROTEIN"/>
    <property type="match status" value="1"/>
</dbReference>
<keyword evidence="3" id="KW-1185">Reference proteome</keyword>
<name>A0AA38GSE0_TAXCH</name>
<reference evidence="2 3" key="1">
    <citation type="journal article" date="2021" name="Nat. Plants">
        <title>The Taxus genome provides insights into paclitaxel biosynthesis.</title>
        <authorList>
            <person name="Xiong X."/>
            <person name="Gou J."/>
            <person name="Liao Q."/>
            <person name="Li Y."/>
            <person name="Zhou Q."/>
            <person name="Bi G."/>
            <person name="Li C."/>
            <person name="Du R."/>
            <person name="Wang X."/>
            <person name="Sun T."/>
            <person name="Guo L."/>
            <person name="Liang H."/>
            <person name="Lu P."/>
            <person name="Wu Y."/>
            <person name="Zhang Z."/>
            <person name="Ro D.K."/>
            <person name="Shang Y."/>
            <person name="Huang S."/>
            <person name="Yan J."/>
        </authorList>
    </citation>
    <scope>NUCLEOTIDE SEQUENCE [LARGE SCALE GENOMIC DNA]</scope>
    <source>
        <strain evidence="2">Ta-2019</strain>
    </source>
</reference>
<dbReference type="PANTHER" id="PTHR32166:SF123">
    <property type="entry name" value="BED-TYPE DOMAIN-CONTAINING PROTEIN"/>
    <property type="match status" value="1"/>
</dbReference>
<dbReference type="InterPro" id="IPR007021">
    <property type="entry name" value="DUF659"/>
</dbReference>
<dbReference type="EMBL" id="JAHRHJ020000001">
    <property type="protein sequence ID" value="KAH9328227.1"/>
    <property type="molecule type" value="Genomic_DNA"/>
</dbReference>
<organism evidence="2 3">
    <name type="scientific">Taxus chinensis</name>
    <name type="common">Chinese yew</name>
    <name type="synonym">Taxus wallichiana var. chinensis</name>
    <dbReference type="NCBI Taxonomy" id="29808"/>
    <lineage>
        <taxon>Eukaryota</taxon>
        <taxon>Viridiplantae</taxon>
        <taxon>Streptophyta</taxon>
        <taxon>Embryophyta</taxon>
        <taxon>Tracheophyta</taxon>
        <taxon>Spermatophyta</taxon>
        <taxon>Pinopsida</taxon>
        <taxon>Pinidae</taxon>
        <taxon>Conifers II</taxon>
        <taxon>Cupressales</taxon>
        <taxon>Taxaceae</taxon>
        <taxon>Taxus</taxon>
    </lineage>
</organism>
<evidence type="ECO:0000313" key="3">
    <source>
        <dbReference type="Proteomes" id="UP000824469"/>
    </source>
</evidence>
<dbReference type="Pfam" id="PF04937">
    <property type="entry name" value="DUF659"/>
    <property type="match status" value="1"/>
</dbReference>
<proteinExistence type="predicted"/>